<dbReference type="PANTHER" id="PTHR42918">
    <property type="entry name" value="LYSYL-TRNA SYNTHETASE"/>
    <property type="match status" value="1"/>
</dbReference>
<dbReference type="PANTHER" id="PTHR42918:SF6">
    <property type="entry name" value="ELONGATION FACTOR P--(R)-BETA-LYSINE LIGASE"/>
    <property type="match status" value="1"/>
</dbReference>
<evidence type="ECO:0000256" key="4">
    <source>
        <dbReference type="SAM" id="MobiDB-lite"/>
    </source>
</evidence>
<dbReference type="InterPro" id="IPR045864">
    <property type="entry name" value="aa-tRNA-synth_II/BPL/LPL"/>
</dbReference>
<accession>A0A379N6B8</accession>
<dbReference type="GO" id="GO:0006430">
    <property type="term" value="P:lysyl-tRNA aminoacylation"/>
    <property type="evidence" value="ECO:0007669"/>
    <property type="project" value="InterPro"/>
</dbReference>
<dbReference type="PRINTS" id="PR00982">
    <property type="entry name" value="TRNASYNTHLYS"/>
</dbReference>
<evidence type="ECO:0000259" key="5">
    <source>
        <dbReference type="PROSITE" id="PS50862"/>
    </source>
</evidence>
<dbReference type="InterPro" id="IPR004364">
    <property type="entry name" value="Aa-tRNA-synt_II"/>
</dbReference>
<keyword evidence="1" id="KW-0436">Ligase</keyword>
<dbReference type="PROSITE" id="PS50862">
    <property type="entry name" value="AA_TRNA_LIGASE_II"/>
    <property type="match status" value="1"/>
</dbReference>
<protein>
    <submittedName>
        <fullName evidence="6">PoxB regulator PoxA</fullName>
    </submittedName>
</protein>
<feature type="region of interest" description="Disordered" evidence="4">
    <location>
        <begin position="1"/>
        <end position="20"/>
    </location>
</feature>
<organism evidence="6 7">
    <name type="scientific">Roseomonas mucosa</name>
    <dbReference type="NCBI Taxonomy" id="207340"/>
    <lineage>
        <taxon>Bacteria</taxon>
        <taxon>Pseudomonadati</taxon>
        <taxon>Pseudomonadota</taxon>
        <taxon>Alphaproteobacteria</taxon>
        <taxon>Acetobacterales</taxon>
        <taxon>Roseomonadaceae</taxon>
        <taxon>Roseomonas</taxon>
    </lineage>
</organism>
<dbReference type="Proteomes" id="UP000254919">
    <property type="component" value="Unassembled WGS sequence"/>
</dbReference>
<dbReference type="EMBL" id="UGVN01000001">
    <property type="protein sequence ID" value="SUE42023.1"/>
    <property type="molecule type" value="Genomic_DNA"/>
</dbReference>
<dbReference type="Gene3D" id="3.30.930.10">
    <property type="entry name" value="Bira Bifunctional Protein, Domain 2"/>
    <property type="match status" value="1"/>
</dbReference>
<dbReference type="SUPFAM" id="SSF55681">
    <property type="entry name" value="Class II aaRS and biotin synthetases"/>
    <property type="match status" value="1"/>
</dbReference>
<evidence type="ECO:0000256" key="3">
    <source>
        <dbReference type="ARBA" id="ARBA00022840"/>
    </source>
</evidence>
<dbReference type="InterPro" id="IPR006195">
    <property type="entry name" value="aa-tRNA-synth_II"/>
</dbReference>
<reference evidence="6 7" key="1">
    <citation type="submission" date="2018-06" db="EMBL/GenBank/DDBJ databases">
        <authorList>
            <consortium name="Pathogen Informatics"/>
            <person name="Doyle S."/>
        </authorList>
    </citation>
    <scope>NUCLEOTIDE SEQUENCE [LARGE SCALE GENOMIC DNA]</scope>
    <source>
        <strain evidence="6 7">NCTC13291</strain>
    </source>
</reference>
<dbReference type="InterPro" id="IPR018149">
    <property type="entry name" value="Lys-tRNA-synth_II_C"/>
</dbReference>
<dbReference type="Pfam" id="PF00152">
    <property type="entry name" value="tRNA-synt_2"/>
    <property type="match status" value="1"/>
</dbReference>
<dbReference type="GO" id="GO:0005524">
    <property type="term" value="F:ATP binding"/>
    <property type="evidence" value="ECO:0007669"/>
    <property type="project" value="UniProtKB-KW"/>
</dbReference>
<gene>
    <name evidence="6" type="primary">yjeA</name>
    <name evidence="6" type="ORF">NCTC13291_03640</name>
</gene>
<evidence type="ECO:0000256" key="1">
    <source>
        <dbReference type="ARBA" id="ARBA00022598"/>
    </source>
</evidence>
<name>A0A379N6B8_9PROT</name>
<dbReference type="GO" id="GO:0000049">
    <property type="term" value="F:tRNA binding"/>
    <property type="evidence" value="ECO:0007669"/>
    <property type="project" value="TreeGrafter"/>
</dbReference>
<evidence type="ECO:0000313" key="6">
    <source>
        <dbReference type="EMBL" id="SUE42023.1"/>
    </source>
</evidence>
<dbReference type="AlphaFoldDB" id="A0A379N6B8"/>
<evidence type="ECO:0000313" key="7">
    <source>
        <dbReference type="Proteomes" id="UP000254919"/>
    </source>
</evidence>
<dbReference type="InterPro" id="IPR004525">
    <property type="entry name" value="EpmA"/>
</dbReference>
<feature type="compositionally biased region" description="Basic and acidic residues" evidence="4">
    <location>
        <begin position="1"/>
        <end position="12"/>
    </location>
</feature>
<dbReference type="GO" id="GO:0005829">
    <property type="term" value="C:cytosol"/>
    <property type="evidence" value="ECO:0007669"/>
    <property type="project" value="TreeGrafter"/>
</dbReference>
<dbReference type="OrthoDB" id="9801152at2"/>
<dbReference type="GO" id="GO:0004824">
    <property type="term" value="F:lysine-tRNA ligase activity"/>
    <property type="evidence" value="ECO:0007669"/>
    <property type="project" value="InterPro"/>
</dbReference>
<dbReference type="NCBIfam" id="TIGR00462">
    <property type="entry name" value="genX"/>
    <property type="match status" value="1"/>
</dbReference>
<feature type="domain" description="Aminoacyl-transfer RNA synthetases class-II family profile" evidence="5">
    <location>
        <begin position="41"/>
        <end position="363"/>
    </location>
</feature>
<dbReference type="NCBIfam" id="NF006828">
    <property type="entry name" value="PRK09350.1"/>
    <property type="match status" value="1"/>
</dbReference>
<proteinExistence type="predicted"/>
<evidence type="ECO:0000256" key="2">
    <source>
        <dbReference type="ARBA" id="ARBA00022741"/>
    </source>
</evidence>
<keyword evidence="2" id="KW-0547">Nucleotide-binding</keyword>
<keyword evidence="3" id="KW-0067">ATP-binding</keyword>
<sequence>MGWRRYKPDDMPSPRSPLSRPDWLPERLAARLPALRRRALLLADTRAFFTARGYTEVETPALVPVPGMEVHLQGFRSRFRPHLGPGEARDLWLRTSPELALKRLLVAGAGPVFELARVWRNGEVSPRHAPEFTMLEWYAPGLPLDGMMDEAEALLRAVLPPRVAQRGVETDLRQPFERIPVAEAFRRWCGGLDILATLGPDGEGDGAALRAAARAAGLEAPEGEGWEELFFRLMLDHVEPHLGRERASFLTHWPAPQAALARRDPSAPRAALRFELFVAGIELANAFDELTDPAEQRGRFERDVAERRRLYGEEGWEVDEDFLRALEHGMPGGSGIALGFDRLAMLAAGVEDIALTRWLGNWPYG</sequence>